<dbReference type="AlphaFoldDB" id="A0ABD5PYH1"/>
<keyword evidence="3" id="KW-1185">Reference proteome</keyword>
<dbReference type="RefSeq" id="WP_254267200.1">
    <property type="nucleotide sequence ID" value="NZ_CP100400.1"/>
</dbReference>
<name>A0ABD5PYH1_9EURY</name>
<evidence type="ECO:0000313" key="3">
    <source>
        <dbReference type="Proteomes" id="UP001595945"/>
    </source>
</evidence>
<evidence type="ECO:0000313" key="2">
    <source>
        <dbReference type="EMBL" id="MFC4823319.1"/>
    </source>
</evidence>
<protein>
    <submittedName>
        <fullName evidence="2">Uncharacterized protein</fullName>
    </submittedName>
</protein>
<dbReference type="Proteomes" id="UP001595945">
    <property type="component" value="Unassembled WGS sequence"/>
</dbReference>
<keyword evidence="1" id="KW-1133">Transmembrane helix</keyword>
<accession>A0ABD5PYH1</accession>
<organism evidence="2 3">
    <name type="scientific">Halorussus aquaticus</name>
    <dbReference type="NCBI Taxonomy" id="2953748"/>
    <lineage>
        <taxon>Archaea</taxon>
        <taxon>Methanobacteriati</taxon>
        <taxon>Methanobacteriota</taxon>
        <taxon>Stenosarchaea group</taxon>
        <taxon>Halobacteria</taxon>
        <taxon>Halobacteriales</taxon>
        <taxon>Haladaptataceae</taxon>
        <taxon>Halorussus</taxon>
    </lineage>
</organism>
<keyword evidence="1" id="KW-0812">Transmembrane</keyword>
<gene>
    <name evidence="2" type="ORF">ACFO9K_03485</name>
</gene>
<reference evidence="2 3" key="1">
    <citation type="journal article" date="2019" name="Int. J. Syst. Evol. Microbiol.">
        <title>The Global Catalogue of Microorganisms (GCM) 10K type strain sequencing project: providing services to taxonomists for standard genome sequencing and annotation.</title>
        <authorList>
            <consortium name="The Broad Institute Genomics Platform"/>
            <consortium name="The Broad Institute Genome Sequencing Center for Infectious Disease"/>
            <person name="Wu L."/>
            <person name="Ma J."/>
        </authorList>
    </citation>
    <scope>NUCLEOTIDE SEQUENCE [LARGE SCALE GENOMIC DNA]</scope>
    <source>
        <strain evidence="2 3">XZYJ18</strain>
    </source>
</reference>
<keyword evidence="1" id="KW-0472">Membrane</keyword>
<sequence length="511" mass="54255">MNFGNSRFASAFIAVLLVASSITGAAGVALAQEADVPSPIDDPTELNYDASTVHNPKIPVTVSKDVHHIGDWTPTQYESDSGEARTLNASLNQSKANPIALVATDINASDFGEFPRKNEGENTASALDASEWATDSSGIATTGATFSVEDATTAPGVNAVRVNTSSLSSGDTGIATYSNFSITSDEAKRFAQFGVDINTLDSGTHAEVRVVDEDGDYKAFVIDPNNATADADVIANSTGDGYVTQQQMGGITTEGTGDGTFNNIQSVEVRVTDGDLDASFSLINAEKMGQYTFGEQAYDEDGDGEKDETRTLYEPNGQYRITSYESLQSSFSGAEVHNTEQSLQFHASNLTQEMDAQVEFSSAGDFPDFELIADVYYRLQLPSAYDLSYQNAELTDTVDLPSGRYQSVEVAEGVGDTGFQNISSWTSVKSKYGTQGADVTLDSTIQPGQQIAIHYQYPITSAEQGDMTSQGGVAGQFRKGGGGNWASGIPILGTLVSIVGAIFGGKWLMNR</sequence>
<evidence type="ECO:0000256" key="1">
    <source>
        <dbReference type="SAM" id="Phobius"/>
    </source>
</evidence>
<proteinExistence type="predicted"/>
<dbReference type="GeneID" id="73045633"/>
<feature type="transmembrane region" description="Helical" evidence="1">
    <location>
        <begin position="485"/>
        <end position="509"/>
    </location>
</feature>
<dbReference type="EMBL" id="JBHSHT010000001">
    <property type="protein sequence ID" value="MFC4823319.1"/>
    <property type="molecule type" value="Genomic_DNA"/>
</dbReference>
<comment type="caution">
    <text evidence="2">The sequence shown here is derived from an EMBL/GenBank/DDBJ whole genome shotgun (WGS) entry which is preliminary data.</text>
</comment>